<evidence type="ECO:0000313" key="12">
    <source>
        <dbReference type="EMBL" id="CAB5057029.1"/>
    </source>
</evidence>
<feature type="transmembrane region" description="Helical" evidence="9">
    <location>
        <begin position="12"/>
        <end position="33"/>
    </location>
</feature>
<dbReference type="EMBL" id="CAFBQH010000143">
    <property type="protein sequence ID" value="CAB5057029.1"/>
    <property type="molecule type" value="Genomic_DNA"/>
</dbReference>
<dbReference type="InterPro" id="IPR000515">
    <property type="entry name" value="MetI-like"/>
</dbReference>
<dbReference type="AlphaFoldDB" id="A0A6J7TSU1"/>
<feature type="transmembrane region" description="Helical" evidence="9">
    <location>
        <begin position="314"/>
        <end position="335"/>
    </location>
</feature>
<dbReference type="EMBL" id="CAEZXA010000138">
    <property type="protein sequence ID" value="CAB4682833.1"/>
    <property type="molecule type" value="Genomic_DNA"/>
</dbReference>
<keyword evidence="8 9" id="KW-0472">Membrane</keyword>
<dbReference type="NCBIfam" id="TIGR00974">
    <property type="entry name" value="3a0107s02c"/>
    <property type="match status" value="1"/>
</dbReference>
<dbReference type="InterPro" id="IPR035906">
    <property type="entry name" value="MetI-like_sf"/>
</dbReference>
<feature type="transmembrane region" description="Helical" evidence="9">
    <location>
        <begin position="39"/>
        <end position="58"/>
    </location>
</feature>
<feature type="transmembrane region" description="Helical" evidence="9">
    <location>
        <begin position="168"/>
        <end position="189"/>
    </location>
</feature>
<keyword evidence="5" id="KW-0592">Phosphate transport</keyword>
<keyword evidence="4" id="KW-1003">Cell membrane</keyword>
<dbReference type="GO" id="GO:0035435">
    <property type="term" value="P:phosphate ion transmembrane transport"/>
    <property type="evidence" value="ECO:0007669"/>
    <property type="project" value="InterPro"/>
</dbReference>
<dbReference type="GO" id="GO:0005315">
    <property type="term" value="F:phosphate transmembrane transporter activity"/>
    <property type="evidence" value="ECO:0007669"/>
    <property type="project" value="InterPro"/>
</dbReference>
<dbReference type="PROSITE" id="PS50928">
    <property type="entry name" value="ABC_TM1"/>
    <property type="match status" value="1"/>
</dbReference>
<accession>A0A6J7TSU1</accession>
<dbReference type="Gene3D" id="1.10.3720.10">
    <property type="entry name" value="MetI-like"/>
    <property type="match status" value="1"/>
</dbReference>
<dbReference type="InterPro" id="IPR005672">
    <property type="entry name" value="Phosphate_PstA"/>
</dbReference>
<feature type="transmembrane region" description="Helical" evidence="9">
    <location>
        <begin position="70"/>
        <end position="89"/>
    </location>
</feature>
<dbReference type="InterPro" id="IPR051408">
    <property type="entry name" value="Phosphate_transprt_permease"/>
</dbReference>
<sequence length="342" mass="36578">MTTPQKPWKKSVGLRLLDGGFAVLGLTLSGLVVLTSPMAGPEAVGFVAIPVIAIINFLRVFREGATARMNALATTLIMSAFLFLITPWLSVMGTVVSRGRAAIYSGFFTHDMRITPPKSALDMGGIKHAIIGTVIMVLLASIISVPLGILSGVYVTEIRGRFTGLVRFITQAMSGVPSIVAGLFVYSTFVLFFESYSGIAGAISLAILMIPTVARTSEEVLKLVSEDLRFAGYALGSTQSRNVFKVVLPTVRSGLVTSAVLGVARVAGETAPLLMTAQYFIASKTNPFDGPIASLPTYIFNMFQTGNRNSVDRAWGAALVLLGLVFVLFTFARVVTSARRRR</sequence>
<evidence type="ECO:0000256" key="5">
    <source>
        <dbReference type="ARBA" id="ARBA00022592"/>
    </source>
</evidence>
<comment type="similarity">
    <text evidence="2">Belongs to the binding-protein-dependent transport system permease family. CysTW subfamily.</text>
</comment>
<keyword evidence="7 9" id="KW-1133">Transmembrane helix</keyword>
<protein>
    <submittedName>
        <fullName evidence="12">Unannotated protein</fullName>
    </submittedName>
</protein>
<dbReference type="Pfam" id="PF00528">
    <property type="entry name" value="BPD_transp_1"/>
    <property type="match status" value="1"/>
</dbReference>
<evidence type="ECO:0000256" key="8">
    <source>
        <dbReference type="ARBA" id="ARBA00023136"/>
    </source>
</evidence>
<evidence type="ECO:0000256" key="1">
    <source>
        <dbReference type="ARBA" id="ARBA00004651"/>
    </source>
</evidence>
<evidence type="ECO:0000256" key="6">
    <source>
        <dbReference type="ARBA" id="ARBA00022692"/>
    </source>
</evidence>
<organism evidence="12">
    <name type="scientific">freshwater metagenome</name>
    <dbReference type="NCBI Taxonomy" id="449393"/>
    <lineage>
        <taxon>unclassified sequences</taxon>
        <taxon>metagenomes</taxon>
        <taxon>ecological metagenomes</taxon>
    </lineage>
</organism>
<name>A0A6J7TSU1_9ZZZZ</name>
<feature type="domain" description="ABC transmembrane type-1" evidence="10">
    <location>
        <begin position="130"/>
        <end position="332"/>
    </location>
</feature>
<dbReference type="PANTHER" id="PTHR42922">
    <property type="entry name" value="PHOSPHATE TRANSPORT SYSTEM PERMEASE PROTEIN PSTA"/>
    <property type="match status" value="1"/>
</dbReference>
<evidence type="ECO:0000256" key="7">
    <source>
        <dbReference type="ARBA" id="ARBA00022989"/>
    </source>
</evidence>
<feature type="transmembrane region" description="Helical" evidence="9">
    <location>
        <begin position="129"/>
        <end position="156"/>
    </location>
</feature>
<dbReference type="PANTHER" id="PTHR42922:SF1">
    <property type="entry name" value="PHOSPHATE TRANSPORT SYSTEM PERMEASE PROTEIN PSTA"/>
    <property type="match status" value="1"/>
</dbReference>
<dbReference type="CDD" id="cd06261">
    <property type="entry name" value="TM_PBP2"/>
    <property type="match status" value="1"/>
</dbReference>
<evidence type="ECO:0000259" key="10">
    <source>
        <dbReference type="PROSITE" id="PS50928"/>
    </source>
</evidence>
<evidence type="ECO:0000313" key="11">
    <source>
        <dbReference type="EMBL" id="CAB4682833.1"/>
    </source>
</evidence>
<reference evidence="12" key="1">
    <citation type="submission" date="2020-05" db="EMBL/GenBank/DDBJ databases">
        <authorList>
            <person name="Chiriac C."/>
            <person name="Salcher M."/>
            <person name="Ghai R."/>
            <person name="Kavagutti S V."/>
        </authorList>
    </citation>
    <scope>NUCLEOTIDE SEQUENCE</scope>
</reference>
<dbReference type="SUPFAM" id="SSF161098">
    <property type="entry name" value="MetI-like"/>
    <property type="match status" value="1"/>
</dbReference>
<gene>
    <name evidence="11" type="ORF">UFOPK2334_01281</name>
    <name evidence="12" type="ORF">UFOPK4293_01592</name>
</gene>
<evidence type="ECO:0000256" key="9">
    <source>
        <dbReference type="SAM" id="Phobius"/>
    </source>
</evidence>
<dbReference type="GO" id="GO:0005886">
    <property type="term" value="C:plasma membrane"/>
    <property type="evidence" value="ECO:0007669"/>
    <property type="project" value="UniProtKB-SubCell"/>
</dbReference>
<proteinExistence type="inferred from homology"/>
<comment type="subcellular location">
    <subcellularLocation>
        <location evidence="1">Cell membrane</location>
        <topology evidence="1">Multi-pass membrane protein</topology>
    </subcellularLocation>
</comment>
<keyword evidence="6 9" id="KW-0812">Transmembrane</keyword>
<keyword evidence="3" id="KW-0813">Transport</keyword>
<evidence type="ECO:0000256" key="4">
    <source>
        <dbReference type="ARBA" id="ARBA00022475"/>
    </source>
</evidence>
<evidence type="ECO:0000256" key="2">
    <source>
        <dbReference type="ARBA" id="ARBA00007069"/>
    </source>
</evidence>
<evidence type="ECO:0000256" key="3">
    <source>
        <dbReference type="ARBA" id="ARBA00022448"/>
    </source>
</evidence>